<reference evidence="2 3" key="1">
    <citation type="submission" date="2019-03" db="EMBL/GenBank/DDBJ databases">
        <authorList>
            <person name="Dong K."/>
        </authorList>
    </citation>
    <scope>NUCLEOTIDE SEQUENCE [LARGE SCALE GENOMIC DNA]</scope>
    <source>
        <strain evidence="3">dk512</strain>
    </source>
</reference>
<keyword evidence="1 2" id="KW-0808">Transferase</keyword>
<dbReference type="Pfam" id="PF03702">
    <property type="entry name" value="AnmK"/>
    <property type="match status" value="1"/>
</dbReference>
<evidence type="ECO:0000313" key="3">
    <source>
        <dbReference type="Proteomes" id="UP000295748"/>
    </source>
</evidence>
<dbReference type="GO" id="GO:0016301">
    <property type="term" value="F:kinase activity"/>
    <property type="evidence" value="ECO:0007669"/>
    <property type="project" value="UniProtKB-KW"/>
</dbReference>
<comment type="pathway">
    <text evidence="1">Amino-sugar metabolism; 1,6-anhydro-N-acetylmuramate degradation.</text>
</comment>
<dbReference type="PANTHER" id="PTHR30605">
    <property type="entry name" value="ANHYDRO-N-ACETYLMURAMIC ACID KINASE"/>
    <property type="match status" value="1"/>
</dbReference>
<feature type="binding site" evidence="1">
    <location>
        <begin position="9"/>
        <end position="16"/>
    </location>
    <ligand>
        <name>ATP</name>
        <dbReference type="ChEBI" id="CHEBI:30616"/>
    </ligand>
</feature>
<comment type="catalytic activity">
    <reaction evidence="1">
        <text>1,6-anhydro-N-acetyl-beta-muramate + ATP + H2O = N-acetyl-D-muramate 6-phosphate + ADP + H(+)</text>
        <dbReference type="Rhea" id="RHEA:24952"/>
        <dbReference type="ChEBI" id="CHEBI:15377"/>
        <dbReference type="ChEBI" id="CHEBI:15378"/>
        <dbReference type="ChEBI" id="CHEBI:30616"/>
        <dbReference type="ChEBI" id="CHEBI:58690"/>
        <dbReference type="ChEBI" id="CHEBI:58722"/>
        <dbReference type="ChEBI" id="CHEBI:456216"/>
        <dbReference type="EC" id="2.7.1.170"/>
    </reaction>
</comment>
<dbReference type="InterPro" id="IPR005338">
    <property type="entry name" value="Anhydro_N_Ac-Mur_kinase"/>
</dbReference>
<dbReference type="Proteomes" id="UP000295748">
    <property type="component" value="Chromosome"/>
</dbReference>
<evidence type="ECO:0000313" key="2">
    <source>
        <dbReference type="EMBL" id="QBR87557.1"/>
    </source>
</evidence>
<keyword evidence="1 2" id="KW-0418">Kinase</keyword>
<comment type="pathway">
    <text evidence="1">Cell wall biogenesis; peptidoglycan recycling.</text>
</comment>
<name>A0ABX5SP20_9MICO</name>
<proteinExistence type="inferred from homology"/>
<keyword evidence="1" id="KW-0119">Carbohydrate metabolism</keyword>
<dbReference type="InterPro" id="IPR043129">
    <property type="entry name" value="ATPase_NBD"/>
</dbReference>
<keyword evidence="1" id="KW-0547">Nucleotide-binding</keyword>
<dbReference type="SUPFAM" id="SSF53067">
    <property type="entry name" value="Actin-like ATPase domain"/>
    <property type="match status" value="1"/>
</dbReference>
<protein>
    <recommendedName>
        <fullName evidence="1">Anhydro-N-acetylmuramic acid kinase</fullName>
        <ecNumber evidence="1">2.7.1.170</ecNumber>
    </recommendedName>
    <alternativeName>
        <fullName evidence="1">AnhMurNAc kinase</fullName>
    </alternativeName>
</protein>
<dbReference type="NCBIfam" id="NF007146">
    <property type="entry name" value="PRK09585.2-6"/>
    <property type="match status" value="1"/>
</dbReference>
<dbReference type="RefSeq" id="WP_135063037.1">
    <property type="nucleotide sequence ID" value="NZ_CP038266.1"/>
</dbReference>
<dbReference type="PANTHER" id="PTHR30605:SF0">
    <property type="entry name" value="ANHYDRO-N-ACETYLMURAMIC ACID KINASE"/>
    <property type="match status" value="1"/>
</dbReference>
<dbReference type="Gene3D" id="3.30.420.40">
    <property type="match status" value="2"/>
</dbReference>
<dbReference type="EC" id="2.7.1.170" evidence="1"/>
<evidence type="ECO:0000256" key="1">
    <source>
        <dbReference type="HAMAP-Rule" id="MF_01270"/>
    </source>
</evidence>
<organism evidence="2 3">
    <name type="scientific">Microbacterium wangchenii</name>
    <dbReference type="NCBI Taxonomy" id="2541726"/>
    <lineage>
        <taxon>Bacteria</taxon>
        <taxon>Bacillati</taxon>
        <taxon>Actinomycetota</taxon>
        <taxon>Actinomycetes</taxon>
        <taxon>Micrococcales</taxon>
        <taxon>Microbacteriaceae</taxon>
        <taxon>Microbacterium</taxon>
    </lineage>
</organism>
<dbReference type="EMBL" id="CP038266">
    <property type="protein sequence ID" value="QBR87557.1"/>
    <property type="molecule type" value="Genomic_DNA"/>
</dbReference>
<sequence length="398" mass="41059">MRILGLISGTSHDGIDSAVVEFHPNEDGLEASVVTHGSAPYAAGLRDRLVQALPPRSTTFEEVAQLDTLIGQAFAEAAVAAIADAGPVDLIVSHGQTVYHWVEGARVMGTLQVGQAGWIAEATGTPVLSDVRIRDIAAGGQGAPLASTIDELILAGRATGGRPVAALNLGGISNVTVVGADLPRAWDIGPANALIDAVVRERGLHAAGYDESGVIAASGRVDEALLAALLDEPYYRLPAPKSTGKELFHLDYVHAALERLGRDLADADLVATLTALTIRTVADALASLDPAELLVSGGGVHNRVVMDGIARALAGARVGRTDELGLGADEKEAVLMALIGWLSWHGLPGTTPSATGAGGGRILGTLTPGAEPLRLPEPCPRPAFLRMTAPQARTREHG</sequence>
<comment type="similarity">
    <text evidence="1">Belongs to the anhydro-N-acetylmuramic acid kinase family.</text>
</comment>
<keyword evidence="1" id="KW-0067">ATP-binding</keyword>
<dbReference type="HAMAP" id="MF_01270">
    <property type="entry name" value="AnhMurNAc_kinase"/>
    <property type="match status" value="1"/>
</dbReference>
<accession>A0ABX5SP20</accession>
<comment type="function">
    <text evidence="1">Catalyzes the specific phosphorylation of 1,6-anhydro-N-acetylmuramic acid (anhMurNAc) with the simultaneous cleavage of the 1,6-anhydro ring, generating MurNAc-6-P. Is required for the utilization of anhMurNAc either imported from the medium or derived from its own cell wall murein, and thus plays a role in cell wall recycling.</text>
</comment>
<keyword evidence="3" id="KW-1185">Reference proteome</keyword>
<gene>
    <name evidence="1" type="primary">anmK</name>
    <name evidence="2" type="ORF">E4K62_01910</name>
</gene>